<dbReference type="Proteomes" id="UP000828390">
    <property type="component" value="Unassembled WGS sequence"/>
</dbReference>
<organism evidence="2 3">
    <name type="scientific">Dreissena polymorpha</name>
    <name type="common">Zebra mussel</name>
    <name type="synonym">Mytilus polymorpha</name>
    <dbReference type="NCBI Taxonomy" id="45954"/>
    <lineage>
        <taxon>Eukaryota</taxon>
        <taxon>Metazoa</taxon>
        <taxon>Spiralia</taxon>
        <taxon>Lophotrochozoa</taxon>
        <taxon>Mollusca</taxon>
        <taxon>Bivalvia</taxon>
        <taxon>Autobranchia</taxon>
        <taxon>Heteroconchia</taxon>
        <taxon>Euheterodonta</taxon>
        <taxon>Imparidentia</taxon>
        <taxon>Neoheterodontei</taxon>
        <taxon>Myida</taxon>
        <taxon>Dreissenoidea</taxon>
        <taxon>Dreissenidae</taxon>
        <taxon>Dreissena</taxon>
    </lineage>
</organism>
<dbReference type="InterPro" id="IPR010733">
    <property type="entry name" value="DUF1308"/>
</dbReference>
<dbReference type="Pfam" id="PF07000">
    <property type="entry name" value="DUF1308"/>
    <property type="match status" value="1"/>
</dbReference>
<accession>A0A9D4HG26</accession>
<reference evidence="2" key="1">
    <citation type="journal article" date="2019" name="bioRxiv">
        <title>The Genome of the Zebra Mussel, Dreissena polymorpha: A Resource for Invasive Species Research.</title>
        <authorList>
            <person name="McCartney M.A."/>
            <person name="Auch B."/>
            <person name="Kono T."/>
            <person name="Mallez S."/>
            <person name="Zhang Y."/>
            <person name="Obille A."/>
            <person name="Becker A."/>
            <person name="Abrahante J.E."/>
            <person name="Garbe J."/>
            <person name="Badalamenti J.P."/>
            <person name="Herman A."/>
            <person name="Mangelson H."/>
            <person name="Liachko I."/>
            <person name="Sullivan S."/>
            <person name="Sone E.D."/>
            <person name="Koren S."/>
            <person name="Silverstein K.A.T."/>
            <person name="Beckman K.B."/>
            <person name="Gohl D.M."/>
        </authorList>
    </citation>
    <scope>NUCLEOTIDE SEQUENCE</scope>
    <source>
        <strain evidence="2">Duluth1</strain>
        <tissue evidence="2">Whole animal</tissue>
    </source>
</reference>
<comment type="caution">
    <text evidence="2">The sequence shown here is derived from an EMBL/GenBank/DDBJ whole genome shotgun (WGS) entry which is preliminary data.</text>
</comment>
<evidence type="ECO:0000313" key="3">
    <source>
        <dbReference type="Proteomes" id="UP000828390"/>
    </source>
</evidence>
<sequence length="123" mass="14102">MEVEPQHDLKCRRYAYIGKWNFPDQTIQVFIENEILGNTLITYANLDYVLEKSTFESINSNPRVNLDETKLVTLVSSVANGNCFFKFHEKILAQQAEDEGDNPVLPSLKAFLEVNSDNEMTLK</sequence>
<dbReference type="EMBL" id="JAIWYP010000013">
    <property type="protein sequence ID" value="KAH3715686.1"/>
    <property type="molecule type" value="Genomic_DNA"/>
</dbReference>
<dbReference type="AlphaFoldDB" id="A0A9D4HG26"/>
<proteinExistence type="predicted"/>
<feature type="domain" description="DUF1308" evidence="1">
    <location>
        <begin position="64"/>
        <end position="113"/>
    </location>
</feature>
<reference evidence="2" key="2">
    <citation type="submission" date="2020-11" db="EMBL/GenBank/DDBJ databases">
        <authorList>
            <person name="McCartney M.A."/>
            <person name="Auch B."/>
            <person name="Kono T."/>
            <person name="Mallez S."/>
            <person name="Becker A."/>
            <person name="Gohl D.M."/>
            <person name="Silverstein K.A.T."/>
            <person name="Koren S."/>
            <person name="Bechman K.B."/>
            <person name="Herman A."/>
            <person name="Abrahante J.E."/>
            <person name="Garbe J."/>
        </authorList>
    </citation>
    <scope>NUCLEOTIDE SEQUENCE</scope>
    <source>
        <strain evidence="2">Duluth1</strain>
        <tissue evidence="2">Whole animal</tissue>
    </source>
</reference>
<evidence type="ECO:0000259" key="1">
    <source>
        <dbReference type="Pfam" id="PF07000"/>
    </source>
</evidence>
<name>A0A9D4HG26_DREPO</name>
<keyword evidence="3" id="KW-1185">Reference proteome</keyword>
<evidence type="ECO:0000313" key="2">
    <source>
        <dbReference type="EMBL" id="KAH3715686.1"/>
    </source>
</evidence>
<gene>
    <name evidence="2" type="ORF">DPMN_058398</name>
</gene>
<protein>
    <recommendedName>
        <fullName evidence="1">DUF1308 domain-containing protein</fullName>
    </recommendedName>
</protein>